<reference evidence="2" key="1">
    <citation type="submission" date="2017-11" db="EMBL/GenBank/DDBJ databases">
        <title>The sensing device of the deep-sea amphipod.</title>
        <authorList>
            <person name="Kobayashi H."/>
            <person name="Nagahama T."/>
            <person name="Arai W."/>
            <person name="Sasagawa Y."/>
            <person name="Umeda M."/>
            <person name="Hayashi T."/>
            <person name="Nikaido I."/>
            <person name="Watanabe H."/>
            <person name="Oguri K."/>
            <person name="Kitazato H."/>
            <person name="Fujioka K."/>
            <person name="Kido Y."/>
            <person name="Takami H."/>
        </authorList>
    </citation>
    <scope>NUCLEOTIDE SEQUENCE</scope>
    <source>
        <tissue evidence="2">Whole body</tissue>
    </source>
</reference>
<proteinExistence type="evidence at transcript level"/>
<dbReference type="PANTHER" id="PTHR32026">
    <property type="entry name" value="METHYLTRANSFERASE-LIKE PROTEIN 24"/>
    <property type="match status" value="1"/>
</dbReference>
<dbReference type="GO" id="GO:0008168">
    <property type="term" value="F:methyltransferase activity"/>
    <property type="evidence" value="ECO:0007669"/>
    <property type="project" value="UniProtKB-KW"/>
</dbReference>
<name>A0A6A7G6S4_9CRUS</name>
<feature type="domain" description="Methyltransferase" evidence="1">
    <location>
        <begin position="11"/>
        <end position="168"/>
    </location>
</feature>
<accession>A0A6A7G6S4</accession>
<dbReference type="GO" id="GO:0032259">
    <property type="term" value="P:methylation"/>
    <property type="evidence" value="ECO:0007669"/>
    <property type="project" value="UniProtKB-KW"/>
</dbReference>
<keyword evidence="2" id="KW-0808">Transferase</keyword>
<organism evidence="2">
    <name type="scientific">Hirondellea gigas</name>
    <dbReference type="NCBI Taxonomy" id="1518452"/>
    <lineage>
        <taxon>Eukaryota</taxon>
        <taxon>Metazoa</taxon>
        <taxon>Ecdysozoa</taxon>
        <taxon>Arthropoda</taxon>
        <taxon>Crustacea</taxon>
        <taxon>Multicrustacea</taxon>
        <taxon>Malacostraca</taxon>
        <taxon>Eumalacostraca</taxon>
        <taxon>Peracarida</taxon>
        <taxon>Amphipoda</taxon>
        <taxon>Amphilochidea</taxon>
        <taxon>Lysianassida</taxon>
        <taxon>Lysianassidira</taxon>
        <taxon>Lysianassoidea</taxon>
        <taxon>Lysianassidae</taxon>
        <taxon>Hirondellea</taxon>
    </lineage>
</organism>
<protein>
    <submittedName>
        <fullName evidence="2">Methyltransferase-like protein 24</fullName>
    </submittedName>
</protein>
<evidence type="ECO:0000313" key="2">
    <source>
        <dbReference type="EMBL" id="LAC26838.1"/>
    </source>
</evidence>
<dbReference type="InterPro" id="IPR025714">
    <property type="entry name" value="Methyltranfer_dom"/>
</dbReference>
<dbReference type="Pfam" id="PF13383">
    <property type="entry name" value="Methyltransf_22"/>
    <property type="match status" value="1"/>
</dbReference>
<keyword evidence="2" id="KW-0489">Methyltransferase</keyword>
<dbReference type="InterPro" id="IPR026913">
    <property type="entry name" value="METTL24"/>
</dbReference>
<sequence length="219" mass="25214">MICMDAGVAPRQDGTCVVLSFGIKNEWSFDDAMASRNCTVYSFDPTMNVSDHRRGERIFFFSVGLDAARGNIIVKKNKLPVESYRDILNRIARVDSIIDYLKVDIESSELGFFSNVLYDDAALLRNVKQIGMEIHPGKNDVSKRDKFWQHLNRLQELGFRQVFSEQNNLMRNSYLYRERRVTCCYEILWVNEGFLKTEKKHPYDLHLGSAAGEEGGLLL</sequence>
<dbReference type="EMBL" id="IACT01007725">
    <property type="protein sequence ID" value="LAC26838.1"/>
    <property type="molecule type" value="mRNA"/>
</dbReference>
<dbReference type="PANTHER" id="PTHR32026:SF10">
    <property type="entry name" value="METHYLTRANSFERASE-LIKE PROTEIN 24-RELATED"/>
    <property type="match status" value="1"/>
</dbReference>
<dbReference type="AlphaFoldDB" id="A0A6A7G6S4"/>
<evidence type="ECO:0000259" key="1">
    <source>
        <dbReference type="Pfam" id="PF13383"/>
    </source>
</evidence>